<dbReference type="Pfam" id="PF05400">
    <property type="entry name" value="FliT"/>
    <property type="match status" value="1"/>
</dbReference>
<dbReference type="OrthoDB" id="2353131at2"/>
<reference evidence="8 9" key="1">
    <citation type="submission" date="2016-10" db="EMBL/GenBank/DDBJ databases">
        <authorList>
            <person name="de Groot N.N."/>
        </authorList>
    </citation>
    <scope>NUCLEOTIDE SEQUENCE [LARGE SCALE GENOMIC DNA]</scope>
    <source>
        <strain evidence="8 9">CGMCC 1.3442</strain>
    </source>
</reference>
<evidence type="ECO:0000313" key="9">
    <source>
        <dbReference type="Proteomes" id="UP000199334"/>
    </source>
</evidence>
<evidence type="ECO:0000256" key="2">
    <source>
        <dbReference type="ARBA" id="ARBA00022490"/>
    </source>
</evidence>
<evidence type="ECO:0000256" key="1">
    <source>
        <dbReference type="ARBA" id="ARBA00004514"/>
    </source>
</evidence>
<proteinExistence type="inferred from homology"/>
<dbReference type="InterPro" id="IPR008622">
    <property type="entry name" value="FliT"/>
</dbReference>
<keyword evidence="4" id="KW-0143">Chaperone</keyword>
<sequence length="115" mass="13539">MPALNELYVLTEQMIEHLEQSKKSREEIVNLFDDYVSKRDKLLKEIQPPYSDGEKKVGKTLVELDQQLQLKVNQFFKSFKSDLAYLKKKRQSNKKYINPYANVYGTDGSFIDKKN</sequence>
<keyword evidence="3" id="KW-1005">Bacterial flagellum biogenesis</keyword>
<keyword evidence="8" id="KW-0966">Cell projection</keyword>
<dbReference type="EMBL" id="FNIG01000015">
    <property type="protein sequence ID" value="SDO03220.1"/>
    <property type="molecule type" value="Genomic_DNA"/>
</dbReference>
<evidence type="ECO:0000256" key="7">
    <source>
        <dbReference type="ARBA" id="ARBA00093797"/>
    </source>
</evidence>
<evidence type="ECO:0000313" key="8">
    <source>
        <dbReference type="EMBL" id="SDO03220.1"/>
    </source>
</evidence>
<keyword evidence="8" id="KW-0282">Flagellum</keyword>
<keyword evidence="2" id="KW-0963">Cytoplasm</keyword>
<evidence type="ECO:0000256" key="5">
    <source>
        <dbReference type="ARBA" id="ARBA00093765"/>
    </source>
</evidence>
<keyword evidence="8" id="KW-0969">Cilium</keyword>
<dbReference type="Proteomes" id="UP000199334">
    <property type="component" value="Unassembled WGS sequence"/>
</dbReference>
<name>A0A1H0G8P5_9BACI</name>
<keyword evidence="9" id="KW-1185">Reference proteome</keyword>
<protein>
    <recommendedName>
        <fullName evidence="7">Flagellar protein FliT</fullName>
    </recommendedName>
</protein>
<dbReference type="STRING" id="237069.SAMN05216498_0502"/>
<comment type="function">
    <text evidence="5">May act as an export chaperone for the filament capping protein FliD.</text>
</comment>
<evidence type="ECO:0000256" key="4">
    <source>
        <dbReference type="ARBA" id="ARBA00023186"/>
    </source>
</evidence>
<dbReference type="RefSeq" id="WP_093858027.1">
    <property type="nucleotide sequence ID" value="NZ_BJVZ01000032.1"/>
</dbReference>
<accession>A0A1H0G8P5</accession>
<dbReference type="AlphaFoldDB" id="A0A1H0G8P5"/>
<evidence type="ECO:0000256" key="6">
    <source>
        <dbReference type="ARBA" id="ARBA00093785"/>
    </source>
</evidence>
<evidence type="ECO:0000256" key="3">
    <source>
        <dbReference type="ARBA" id="ARBA00022795"/>
    </source>
</evidence>
<gene>
    <name evidence="8" type="ORF">SAMN05216498_0502</name>
</gene>
<organism evidence="8 9">
    <name type="scientific">Tenuibacillus multivorans</name>
    <dbReference type="NCBI Taxonomy" id="237069"/>
    <lineage>
        <taxon>Bacteria</taxon>
        <taxon>Bacillati</taxon>
        <taxon>Bacillota</taxon>
        <taxon>Bacilli</taxon>
        <taxon>Bacillales</taxon>
        <taxon>Bacillaceae</taxon>
        <taxon>Tenuibacillus</taxon>
    </lineage>
</organism>
<comment type="similarity">
    <text evidence="6">Belongs to the bacillales FliT family.</text>
</comment>
<comment type="subcellular location">
    <subcellularLocation>
        <location evidence="1">Cytoplasm</location>
        <location evidence="1">Cytosol</location>
    </subcellularLocation>
</comment>